<name>A0AAD7KET8_9AGAR</name>
<evidence type="ECO:0000313" key="3">
    <source>
        <dbReference type="Proteomes" id="UP001215598"/>
    </source>
</evidence>
<organism evidence="2 3">
    <name type="scientific">Mycena metata</name>
    <dbReference type="NCBI Taxonomy" id="1033252"/>
    <lineage>
        <taxon>Eukaryota</taxon>
        <taxon>Fungi</taxon>
        <taxon>Dikarya</taxon>
        <taxon>Basidiomycota</taxon>
        <taxon>Agaricomycotina</taxon>
        <taxon>Agaricomycetes</taxon>
        <taxon>Agaricomycetidae</taxon>
        <taxon>Agaricales</taxon>
        <taxon>Marasmiineae</taxon>
        <taxon>Mycenaceae</taxon>
        <taxon>Mycena</taxon>
    </lineage>
</organism>
<proteinExistence type="predicted"/>
<dbReference type="EMBL" id="JARKIB010000002">
    <property type="protein sequence ID" value="KAJ7784236.1"/>
    <property type="molecule type" value="Genomic_DNA"/>
</dbReference>
<feature type="compositionally biased region" description="Basic and acidic residues" evidence="1">
    <location>
        <begin position="10"/>
        <end position="23"/>
    </location>
</feature>
<feature type="region of interest" description="Disordered" evidence="1">
    <location>
        <begin position="1"/>
        <end position="72"/>
    </location>
</feature>
<comment type="caution">
    <text evidence="2">The sequence shown here is derived from an EMBL/GenBank/DDBJ whole genome shotgun (WGS) entry which is preliminary data.</text>
</comment>
<evidence type="ECO:0000313" key="2">
    <source>
        <dbReference type="EMBL" id="KAJ7784236.1"/>
    </source>
</evidence>
<keyword evidence="3" id="KW-1185">Reference proteome</keyword>
<dbReference type="AlphaFoldDB" id="A0AAD7KET8"/>
<sequence length="109" mass="11000">MDPGKAAARAAREVGDRHGREKGGAAGWMAPLSKLFAGSPAPGAPSNASAGSSKADGGVYRNSTASPLAAPRPFAHSRFVPKLGPALAASAMTANVEFSRSGDDEYECV</sequence>
<evidence type="ECO:0000256" key="1">
    <source>
        <dbReference type="SAM" id="MobiDB-lite"/>
    </source>
</evidence>
<reference evidence="2" key="1">
    <citation type="submission" date="2023-03" db="EMBL/GenBank/DDBJ databases">
        <title>Massive genome expansion in bonnet fungi (Mycena s.s.) driven by repeated elements and novel gene families across ecological guilds.</title>
        <authorList>
            <consortium name="Lawrence Berkeley National Laboratory"/>
            <person name="Harder C.B."/>
            <person name="Miyauchi S."/>
            <person name="Viragh M."/>
            <person name="Kuo A."/>
            <person name="Thoen E."/>
            <person name="Andreopoulos B."/>
            <person name="Lu D."/>
            <person name="Skrede I."/>
            <person name="Drula E."/>
            <person name="Henrissat B."/>
            <person name="Morin E."/>
            <person name="Kohler A."/>
            <person name="Barry K."/>
            <person name="LaButti K."/>
            <person name="Morin E."/>
            <person name="Salamov A."/>
            <person name="Lipzen A."/>
            <person name="Mereny Z."/>
            <person name="Hegedus B."/>
            <person name="Baldrian P."/>
            <person name="Stursova M."/>
            <person name="Weitz H."/>
            <person name="Taylor A."/>
            <person name="Grigoriev I.V."/>
            <person name="Nagy L.G."/>
            <person name="Martin F."/>
            <person name="Kauserud H."/>
        </authorList>
    </citation>
    <scope>NUCLEOTIDE SEQUENCE</scope>
    <source>
        <strain evidence="2">CBHHK182m</strain>
    </source>
</reference>
<dbReference type="Proteomes" id="UP001215598">
    <property type="component" value="Unassembled WGS sequence"/>
</dbReference>
<protein>
    <submittedName>
        <fullName evidence="2">Uncharacterized protein</fullName>
    </submittedName>
</protein>
<gene>
    <name evidence="2" type="ORF">B0H16DRAFT_1491759</name>
</gene>
<feature type="compositionally biased region" description="Low complexity" evidence="1">
    <location>
        <begin position="37"/>
        <end position="53"/>
    </location>
</feature>
<accession>A0AAD7KET8</accession>